<dbReference type="AlphaFoldDB" id="A0A0F4QNY0"/>
<keyword evidence="2" id="KW-0732">Signal</keyword>
<evidence type="ECO:0000313" key="4">
    <source>
        <dbReference type="Proteomes" id="UP000033452"/>
    </source>
</evidence>
<accession>A0A0F4QNY0</accession>
<dbReference type="EMBL" id="JXYA01000022">
    <property type="protein sequence ID" value="KJZ09014.1"/>
    <property type="molecule type" value="Genomic_DNA"/>
</dbReference>
<proteinExistence type="predicted"/>
<comment type="caution">
    <text evidence="3">The sequence shown here is derived from an EMBL/GenBank/DDBJ whole genome shotgun (WGS) entry which is preliminary data.</text>
</comment>
<organism evidence="3 4">
    <name type="scientific">Pseudoalteromonas rubra</name>
    <dbReference type="NCBI Taxonomy" id="43658"/>
    <lineage>
        <taxon>Bacteria</taxon>
        <taxon>Pseudomonadati</taxon>
        <taxon>Pseudomonadota</taxon>
        <taxon>Gammaproteobacteria</taxon>
        <taxon>Alteromonadales</taxon>
        <taxon>Pseudoalteromonadaceae</taxon>
        <taxon>Pseudoalteromonas</taxon>
    </lineage>
</organism>
<name>A0A0F4QNY0_9GAMM</name>
<feature type="signal peptide" evidence="2">
    <location>
        <begin position="1"/>
        <end position="26"/>
    </location>
</feature>
<evidence type="ECO:0000313" key="3">
    <source>
        <dbReference type="EMBL" id="KJZ09014.1"/>
    </source>
</evidence>
<protein>
    <submittedName>
        <fullName evidence="3">Uncharacterized protein</fullName>
    </submittedName>
</protein>
<keyword evidence="1" id="KW-0813">Transport</keyword>
<dbReference type="Proteomes" id="UP000033452">
    <property type="component" value="Unassembled WGS sequence"/>
</dbReference>
<dbReference type="InterPro" id="IPR051909">
    <property type="entry name" value="MFP_Cation_Efflux"/>
</dbReference>
<dbReference type="Gene3D" id="2.40.50.100">
    <property type="match status" value="1"/>
</dbReference>
<keyword evidence="4" id="KW-1185">Reference proteome</keyword>
<feature type="chain" id="PRO_5002475617" evidence="2">
    <location>
        <begin position="27"/>
        <end position="207"/>
    </location>
</feature>
<dbReference type="RefSeq" id="WP_046005017.1">
    <property type="nucleotide sequence ID" value="NZ_JXYA01000022.1"/>
</dbReference>
<dbReference type="PANTHER" id="PTHR30097">
    <property type="entry name" value="CATION EFFLUX SYSTEM PROTEIN CUSB"/>
    <property type="match status" value="1"/>
</dbReference>
<gene>
    <name evidence="3" type="ORF">TW77_10955</name>
</gene>
<evidence type="ECO:0000256" key="2">
    <source>
        <dbReference type="SAM" id="SignalP"/>
    </source>
</evidence>
<dbReference type="OrthoDB" id="9778236at2"/>
<evidence type="ECO:0000256" key="1">
    <source>
        <dbReference type="ARBA" id="ARBA00022448"/>
    </source>
</evidence>
<sequence length="207" mass="22810">MKPLLFARLLVVSSLLLLQGAFQAAAATELKASPLLLIGELEYERYQLVVSNVEGVLSRLHIRGGQDVDKQQLLANVTSLEYGVKEQQFFNGESALRVAEIYLQEGDKVEKFQPIMRLADTEHLHVVAPAFYPQASNVSIGQSAKVVFDPDNAALTIDGQVSGIHHLAKDSSHAKVEIRLDLGSCESQVSCRRYLKPRMLSKVIIQG</sequence>
<reference evidence="3 4" key="1">
    <citation type="journal article" date="2015" name="BMC Genomics">
        <title>Genome mining reveals unlocked bioactive potential of marine Gram-negative bacteria.</title>
        <authorList>
            <person name="Machado H."/>
            <person name="Sonnenschein E.C."/>
            <person name="Melchiorsen J."/>
            <person name="Gram L."/>
        </authorList>
    </citation>
    <scope>NUCLEOTIDE SEQUENCE [LARGE SCALE GENOMIC DNA]</scope>
    <source>
        <strain evidence="3 4">S2471</strain>
    </source>
</reference>
<dbReference type="PATRIC" id="fig|43658.5.peg.2318"/>